<evidence type="ECO:0000256" key="2">
    <source>
        <dbReference type="ARBA" id="ARBA00023186"/>
    </source>
</evidence>
<accession>A0A1S3DTR4</accession>
<dbReference type="GO" id="GO:0005524">
    <property type="term" value="F:ATP binding"/>
    <property type="evidence" value="ECO:0007669"/>
    <property type="project" value="InterPro"/>
</dbReference>
<protein>
    <submittedName>
        <fullName evidence="5">Heat shock protein 83-like</fullName>
    </submittedName>
</protein>
<sequence length="70" mass="7533">NDKAVKDLVNLLFETSLLSSGFTLEEPQVHAARIHRMIKLGLGIEDEDEVATGDDVKAGDIPVAEGEAED</sequence>
<dbReference type="RefSeq" id="XP_008487406.1">
    <property type="nucleotide sequence ID" value="XM_008489184.1"/>
</dbReference>
<dbReference type="GeneID" id="103524180"/>
<dbReference type="Pfam" id="PF00183">
    <property type="entry name" value="HSP90"/>
    <property type="match status" value="1"/>
</dbReference>
<feature type="region of interest" description="Disordered" evidence="3">
    <location>
        <begin position="51"/>
        <end position="70"/>
    </location>
</feature>
<name>A0A1S3DTR4_DIACI</name>
<dbReference type="GO" id="GO:0016887">
    <property type="term" value="F:ATP hydrolysis activity"/>
    <property type="evidence" value="ECO:0007669"/>
    <property type="project" value="InterPro"/>
</dbReference>
<evidence type="ECO:0000313" key="4">
    <source>
        <dbReference type="Proteomes" id="UP000079169"/>
    </source>
</evidence>
<dbReference type="OMA" id="CHENVIY"/>
<dbReference type="PaxDb" id="121845-A0A1S3DTR4"/>
<dbReference type="STRING" id="121845.A0A1S3DTR4"/>
<dbReference type="KEGG" id="dci:103524180"/>
<evidence type="ECO:0000313" key="5">
    <source>
        <dbReference type="RefSeq" id="XP_008487406.1"/>
    </source>
</evidence>
<gene>
    <name evidence="5" type="primary">LOC103524180</name>
</gene>
<organism evidence="4 5">
    <name type="scientific">Diaphorina citri</name>
    <name type="common">Asian citrus psyllid</name>
    <dbReference type="NCBI Taxonomy" id="121845"/>
    <lineage>
        <taxon>Eukaryota</taxon>
        <taxon>Metazoa</taxon>
        <taxon>Ecdysozoa</taxon>
        <taxon>Arthropoda</taxon>
        <taxon>Hexapoda</taxon>
        <taxon>Insecta</taxon>
        <taxon>Pterygota</taxon>
        <taxon>Neoptera</taxon>
        <taxon>Paraneoptera</taxon>
        <taxon>Hemiptera</taxon>
        <taxon>Sternorrhyncha</taxon>
        <taxon>Psylloidea</taxon>
        <taxon>Psyllidae</taxon>
        <taxon>Diaphorininae</taxon>
        <taxon>Diaphorina</taxon>
    </lineage>
</organism>
<dbReference type="AlphaFoldDB" id="A0A1S3DTR4"/>
<dbReference type="InterPro" id="IPR001404">
    <property type="entry name" value="Hsp90_fam"/>
</dbReference>
<proteinExistence type="inferred from homology"/>
<reference evidence="5" key="1">
    <citation type="submission" date="2025-08" db="UniProtKB">
        <authorList>
            <consortium name="RefSeq"/>
        </authorList>
    </citation>
    <scope>IDENTIFICATION</scope>
</reference>
<comment type="similarity">
    <text evidence="1">Belongs to the heat shock protein 90 family.</text>
</comment>
<dbReference type="SUPFAM" id="SSF110942">
    <property type="entry name" value="HSP90 C-terminal domain"/>
    <property type="match status" value="1"/>
</dbReference>
<evidence type="ECO:0000256" key="3">
    <source>
        <dbReference type="SAM" id="MobiDB-lite"/>
    </source>
</evidence>
<dbReference type="GO" id="GO:0051082">
    <property type="term" value="F:unfolded protein binding"/>
    <property type="evidence" value="ECO:0007669"/>
    <property type="project" value="InterPro"/>
</dbReference>
<dbReference type="InterPro" id="IPR037196">
    <property type="entry name" value="HSP90_C"/>
</dbReference>
<feature type="non-terminal residue" evidence="5">
    <location>
        <position position="1"/>
    </location>
</feature>
<dbReference type="Gene3D" id="1.20.120.790">
    <property type="entry name" value="Heat shock protein 90, C-terminal domain"/>
    <property type="match status" value="1"/>
</dbReference>
<evidence type="ECO:0000256" key="1">
    <source>
        <dbReference type="ARBA" id="ARBA00008239"/>
    </source>
</evidence>
<dbReference type="Proteomes" id="UP000079169">
    <property type="component" value="Unplaced"/>
</dbReference>
<feature type="non-terminal residue" evidence="5">
    <location>
        <position position="70"/>
    </location>
</feature>
<keyword evidence="2" id="KW-0143">Chaperone</keyword>
<keyword evidence="4" id="KW-1185">Reference proteome</keyword>
<dbReference type="GO" id="GO:0140662">
    <property type="term" value="F:ATP-dependent protein folding chaperone"/>
    <property type="evidence" value="ECO:0007669"/>
    <property type="project" value="InterPro"/>
</dbReference>